<keyword evidence="2" id="KW-1185">Reference proteome</keyword>
<accession>A0ABZ0D0E3</accession>
<evidence type="ECO:0000313" key="2">
    <source>
        <dbReference type="Proteomes" id="UP001303946"/>
    </source>
</evidence>
<dbReference type="RefSeq" id="WP_316703610.1">
    <property type="nucleotide sequence ID" value="NZ_CP136336.1"/>
</dbReference>
<organism evidence="1 2">
    <name type="scientific">Piscinibacter gummiphilus</name>
    <dbReference type="NCBI Taxonomy" id="946333"/>
    <lineage>
        <taxon>Bacteria</taxon>
        <taxon>Pseudomonadati</taxon>
        <taxon>Pseudomonadota</taxon>
        <taxon>Betaproteobacteria</taxon>
        <taxon>Burkholderiales</taxon>
        <taxon>Sphaerotilaceae</taxon>
        <taxon>Piscinibacter</taxon>
    </lineage>
</organism>
<evidence type="ECO:0000313" key="1">
    <source>
        <dbReference type="EMBL" id="WOB10717.1"/>
    </source>
</evidence>
<protein>
    <submittedName>
        <fullName evidence="1">DUF1488 family protein</fullName>
    </submittedName>
</protein>
<name>A0ABZ0D0E3_9BURK</name>
<dbReference type="Proteomes" id="UP001303946">
    <property type="component" value="Chromosome"/>
</dbReference>
<dbReference type="Pfam" id="PF07369">
    <property type="entry name" value="DUF1488"/>
    <property type="match status" value="1"/>
</dbReference>
<dbReference type="InterPro" id="IPR009962">
    <property type="entry name" value="DUF1488"/>
</dbReference>
<sequence length="88" mass="10121">MSRDAFFHEESRAVRFYVSIEGEFVGASIGQLTLHYCFRPNGREEDPIETFRAHADEIEAAVRRRVENGAYKPVLLRESDLRHAKGPD</sequence>
<dbReference type="InterPro" id="IPR036692">
    <property type="entry name" value="Shew3726-like_sf"/>
</dbReference>
<gene>
    <name evidence="1" type="ORF">RXV79_11825</name>
</gene>
<proteinExistence type="predicted"/>
<reference evidence="1 2" key="1">
    <citation type="submission" date="2023-10" db="EMBL/GenBank/DDBJ databases">
        <title>Bacteria for the degradation of biodegradable plastic PBAT(Polybutylene adipate terephthalate).</title>
        <authorList>
            <person name="Weon H.-Y."/>
            <person name="Yeon J."/>
        </authorList>
    </citation>
    <scope>NUCLEOTIDE SEQUENCE [LARGE SCALE GENOMIC DNA]</scope>
    <source>
        <strain evidence="1 2">SBD 7-3</strain>
    </source>
</reference>
<dbReference type="EMBL" id="CP136336">
    <property type="protein sequence ID" value="WOB10717.1"/>
    <property type="molecule type" value="Genomic_DNA"/>
</dbReference>
<dbReference type="SUPFAM" id="SSF160272">
    <property type="entry name" value="Shew3726-like"/>
    <property type="match status" value="1"/>
</dbReference>